<name>A0A834NX96_VESPE</name>
<organism evidence="2 3">
    <name type="scientific">Vespula pensylvanica</name>
    <name type="common">Western yellow jacket</name>
    <name type="synonym">Wasp</name>
    <dbReference type="NCBI Taxonomy" id="30213"/>
    <lineage>
        <taxon>Eukaryota</taxon>
        <taxon>Metazoa</taxon>
        <taxon>Ecdysozoa</taxon>
        <taxon>Arthropoda</taxon>
        <taxon>Hexapoda</taxon>
        <taxon>Insecta</taxon>
        <taxon>Pterygota</taxon>
        <taxon>Neoptera</taxon>
        <taxon>Endopterygota</taxon>
        <taxon>Hymenoptera</taxon>
        <taxon>Apocrita</taxon>
        <taxon>Aculeata</taxon>
        <taxon>Vespoidea</taxon>
        <taxon>Vespidae</taxon>
        <taxon>Vespinae</taxon>
        <taxon>Vespula</taxon>
    </lineage>
</organism>
<evidence type="ECO:0000313" key="3">
    <source>
        <dbReference type="Proteomes" id="UP000600918"/>
    </source>
</evidence>
<dbReference type="PANTHER" id="PTHR12484">
    <property type="entry name" value="B-LYMPHOCYTE ANTIGEN-RELATED"/>
    <property type="match status" value="1"/>
</dbReference>
<protein>
    <recommendedName>
        <fullName evidence="4">A-kinase anchor protein 17A</fullName>
    </recommendedName>
</protein>
<sequence>MSDNKKVGENSSSEVVNQFRSCRDVSDIVPLYTPRALYLKPLAKVNVSVNLPQLKTPGKTISTWEVMEKIRTLILPDEFASLKVAKSTLEFIRLEGDLRDRCRLQRVLARLDSQRLNLAGFPNVLKIRAAEAKDDFPTRHSWDSYFRDAKHMNELKPGERPDTIHISGLPVKWFTEDGGNIPNESLISKIFKKWGSLRRVDVPASDRYRPRMRLGTNMHKFSYEDGIFFDAYIQYIEYMDFVRAMDALRGMKLLKKEGQNALTAVIKVDFDKTKHMSDSSVAHREFERKRLIAQDNLAVEKLRRKEEVEEKRREEQKKKEEADLAAKASRRQKREEKRKRKALTIFRKQEEDKVSMKIAREEQKLIKAQRQLESIRLLDELFDRIKIKVEKNEIKLDQVSNSDVKKDDKKNEKINEAGTKSESGDEKKNKRIKKLKRKKIKKEKKKKRKHKKDKESGSDSETDGTDVEGTKKKIKSVLTKAITYPPANTGPVPTAPTLPYPPIYPRFPQHWYYEATLPMMYPPLTRGNGRGSSRFLRGRNRGFIPWRGGGNAHTLRTFNPHLYNEQYYKYFAHLAGQDYHDFESDYERSSRSRSRKRSISRSKTRSKSRSTSRSRSRTKSHTKSRSTTRSKSKSRTKSRGRSRSRKRSRSNSRSHSRKRNRRSKSKSKSPSRTRSRSRRSRSRKKFRSRSRSRSRSSASRNRYNRRRRNIRSPSRVKITRAKSRTISPKRRSRSSTWSMPKSLDRRSCSWSKTIDNTNSTGDMQEPKEKESKSLDTVSKEESRSSNTATENIRKCSTAMEPNKIDVVDVTPVADECNLYILHAYSFKQYNVVQMLSQRFALLPRESENHWVTML</sequence>
<feature type="compositionally biased region" description="Polar residues" evidence="1">
    <location>
        <begin position="748"/>
        <end position="762"/>
    </location>
</feature>
<feature type="region of interest" description="Disordered" evidence="1">
    <location>
        <begin position="401"/>
        <end position="469"/>
    </location>
</feature>
<evidence type="ECO:0000256" key="1">
    <source>
        <dbReference type="SAM" id="MobiDB-lite"/>
    </source>
</evidence>
<feature type="compositionally biased region" description="Basic residues" evidence="1">
    <location>
        <begin position="591"/>
        <end position="694"/>
    </location>
</feature>
<evidence type="ECO:0008006" key="4">
    <source>
        <dbReference type="Google" id="ProtNLM"/>
    </source>
</evidence>
<feature type="compositionally biased region" description="Basic residues" evidence="1">
    <location>
        <begin position="717"/>
        <end position="733"/>
    </location>
</feature>
<feature type="region of interest" description="Disordered" evidence="1">
    <location>
        <begin position="583"/>
        <end position="794"/>
    </location>
</feature>
<comment type="caution">
    <text evidence="2">The sequence shown here is derived from an EMBL/GenBank/DDBJ whole genome shotgun (WGS) entry which is preliminary data.</text>
</comment>
<dbReference type="InterPro" id="IPR056852">
    <property type="entry name" value="AK17A/B"/>
</dbReference>
<feature type="region of interest" description="Disordered" evidence="1">
    <location>
        <begin position="305"/>
        <end position="340"/>
    </location>
</feature>
<dbReference type="Pfam" id="PF25015">
    <property type="entry name" value="RBD_AKAP-17A"/>
    <property type="match status" value="1"/>
</dbReference>
<accession>A0A834NX96</accession>
<proteinExistence type="predicted"/>
<feature type="compositionally biased region" description="Basic and acidic residues" evidence="1">
    <location>
        <begin position="764"/>
        <end position="783"/>
    </location>
</feature>
<evidence type="ECO:0000313" key="2">
    <source>
        <dbReference type="EMBL" id="KAF7420161.1"/>
    </source>
</evidence>
<feature type="compositionally biased region" description="Basic and acidic residues" evidence="1">
    <location>
        <begin position="305"/>
        <end position="324"/>
    </location>
</feature>
<feature type="compositionally biased region" description="Basic and acidic residues" evidence="1">
    <location>
        <begin position="403"/>
        <end position="415"/>
    </location>
</feature>
<dbReference type="PANTHER" id="PTHR12484:SF4">
    <property type="entry name" value="A-KINASE ANCHOR PROTEIN 17A"/>
    <property type="match status" value="1"/>
</dbReference>
<feature type="compositionally biased region" description="Basic residues" evidence="1">
    <location>
        <begin position="328"/>
        <end position="340"/>
    </location>
</feature>
<keyword evidence="3" id="KW-1185">Reference proteome</keyword>
<dbReference type="EMBL" id="JACSDY010000009">
    <property type="protein sequence ID" value="KAF7420161.1"/>
    <property type="molecule type" value="Genomic_DNA"/>
</dbReference>
<feature type="compositionally biased region" description="Basic residues" evidence="1">
    <location>
        <begin position="429"/>
        <end position="452"/>
    </location>
</feature>
<dbReference type="AlphaFoldDB" id="A0A834NX96"/>
<dbReference type="Proteomes" id="UP000600918">
    <property type="component" value="Unassembled WGS sequence"/>
</dbReference>
<reference evidence="2" key="1">
    <citation type="journal article" date="2020" name="G3 (Bethesda)">
        <title>High-Quality Assemblies for Three Invasive Social Wasps from the &lt;i&gt;Vespula&lt;/i&gt; Genus.</title>
        <authorList>
            <person name="Harrop T.W.R."/>
            <person name="Guhlin J."/>
            <person name="McLaughlin G.M."/>
            <person name="Permina E."/>
            <person name="Stockwell P."/>
            <person name="Gilligan J."/>
            <person name="Le Lec M.F."/>
            <person name="Gruber M.A.M."/>
            <person name="Quinn O."/>
            <person name="Lovegrove M."/>
            <person name="Duncan E.J."/>
            <person name="Remnant E.J."/>
            <person name="Van Eeckhoven J."/>
            <person name="Graham B."/>
            <person name="Knapp R.A."/>
            <person name="Langford K.W."/>
            <person name="Kronenberg Z."/>
            <person name="Press M.O."/>
            <person name="Eacker S.M."/>
            <person name="Wilson-Rankin E.E."/>
            <person name="Purcell J."/>
            <person name="Lester P.J."/>
            <person name="Dearden P.K."/>
        </authorList>
    </citation>
    <scope>NUCLEOTIDE SEQUENCE</scope>
    <source>
        <strain evidence="2">Volc-1</strain>
    </source>
</reference>
<gene>
    <name evidence="2" type="ORF">H0235_010458</name>
</gene>